<reference evidence="1" key="1">
    <citation type="journal article" date="2015" name="Nature">
        <title>Complex archaea that bridge the gap between prokaryotes and eukaryotes.</title>
        <authorList>
            <person name="Spang A."/>
            <person name="Saw J.H."/>
            <person name="Jorgensen S.L."/>
            <person name="Zaremba-Niedzwiedzka K."/>
            <person name="Martijn J."/>
            <person name="Lind A.E."/>
            <person name="van Eijk R."/>
            <person name="Schleper C."/>
            <person name="Guy L."/>
            <person name="Ettema T.J."/>
        </authorList>
    </citation>
    <scope>NUCLEOTIDE SEQUENCE</scope>
</reference>
<dbReference type="EMBL" id="LAZR01046947">
    <property type="protein sequence ID" value="KKK95351.1"/>
    <property type="molecule type" value="Genomic_DNA"/>
</dbReference>
<proteinExistence type="predicted"/>
<comment type="caution">
    <text evidence="1">The sequence shown here is derived from an EMBL/GenBank/DDBJ whole genome shotgun (WGS) entry which is preliminary data.</text>
</comment>
<protein>
    <recommendedName>
        <fullName evidence="2">HK97 family phage prohead protease</fullName>
    </recommendedName>
</protein>
<evidence type="ECO:0008006" key="2">
    <source>
        <dbReference type="Google" id="ProtNLM"/>
    </source>
</evidence>
<evidence type="ECO:0000313" key="1">
    <source>
        <dbReference type="EMBL" id="KKK95351.1"/>
    </source>
</evidence>
<dbReference type="AlphaFoldDB" id="A0A0F9CFD1"/>
<name>A0A0F9CFD1_9ZZZZ</name>
<gene>
    <name evidence="1" type="ORF">LCGC14_2673660</name>
</gene>
<feature type="non-terminal residue" evidence="1">
    <location>
        <position position="129"/>
    </location>
</feature>
<sequence>MSKETKSEKLIDVFPELAAKVARSLKIKKNEIPLVRKFIPFERAVEVTKDKKGQDIVVSYISTAALDRDGEVLLPEGVDLTNYRKNPVVLWSHDYKSVPVGKNLWIKQDAKGLKAATLFANTERGQEIF</sequence>
<accession>A0A0F9CFD1</accession>
<organism evidence="1">
    <name type="scientific">marine sediment metagenome</name>
    <dbReference type="NCBI Taxonomy" id="412755"/>
    <lineage>
        <taxon>unclassified sequences</taxon>
        <taxon>metagenomes</taxon>
        <taxon>ecological metagenomes</taxon>
    </lineage>
</organism>